<accession>G7K7Y7</accession>
<reference evidence="3 5" key="1">
    <citation type="journal article" date="2011" name="Nature">
        <title>The Medicago genome provides insight into the evolution of rhizobial symbioses.</title>
        <authorList>
            <person name="Young N.D."/>
            <person name="Debelle F."/>
            <person name="Oldroyd G.E."/>
            <person name="Geurts R."/>
            <person name="Cannon S.B."/>
            <person name="Udvardi M.K."/>
            <person name="Benedito V.A."/>
            <person name="Mayer K.F."/>
            <person name="Gouzy J."/>
            <person name="Schoof H."/>
            <person name="Van de Peer Y."/>
            <person name="Proost S."/>
            <person name="Cook D.R."/>
            <person name="Meyers B.C."/>
            <person name="Spannagl M."/>
            <person name="Cheung F."/>
            <person name="De Mita S."/>
            <person name="Krishnakumar V."/>
            <person name="Gundlach H."/>
            <person name="Zhou S."/>
            <person name="Mudge J."/>
            <person name="Bharti A.K."/>
            <person name="Murray J.D."/>
            <person name="Naoumkina M.A."/>
            <person name="Rosen B."/>
            <person name="Silverstein K.A."/>
            <person name="Tang H."/>
            <person name="Rombauts S."/>
            <person name="Zhao P.X."/>
            <person name="Zhou P."/>
            <person name="Barbe V."/>
            <person name="Bardou P."/>
            <person name="Bechner M."/>
            <person name="Bellec A."/>
            <person name="Berger A."/>
            <person name="Berges H."/>
            <person name="Bidwell S."/>
            <person name="Bisseling T."/>
            <person name="Choisne N."/>
            <person name="Couloux A."/>
            <person name="Denny R."/>
            <person name="Deshpande S."/>
            <person name="Dai X."/>
            <person name="Doyle J.J."/>
            <person name="Dudez A.M."/>
            <person name="Farmer A.D."/>
            <person name="Fouteau S."/>
            <person name="Franken C."/>
            <person name="Gibelin C."/>
            <person name="Gish J."/>
            <person name="Goldstein S."/>
            <person name="Gonzalez A.J."/>
            <person name="Green P.J."/>
            <person name="Hallab A."/>
            <person name="Hartog M."/>
            <person name="Hua A."/>
            <person name="Humphray S.J."/>
            <person name="Jeong D.H."/>
            <person name="Jing Y."/>
            <person name="Jocker A."/>
            <person name="Kenton S.M."/>
            <person name="Kim D.J."/>
            <person name="Klee K."/>
            <person name="Lai H."/>
            <person name="Lang C."/>
            <person name="Lin S."/>
            <person name="Macmil S.L."/>
            <person name="Magdelenat G."/>
            <person name="Matthews L."/>
            <person name="McCorrison J."/>
            <person name="Monaghan E.L."/>
            <person name="Mun J.H."/>
            <person name="Najar F.Z."/>
            <person name="Nicholson C."/>
            <person name="Noirot C."/>
            <person name="O'Bleness M."/>
            <person name="Paule C.R."/>
            <person name="Poulain J."/>
            <person name="Prion F."/>
            <person name="Qin B."/>
            <person name="Qu C."/>
            <person name="Retzel E.F."/>
            <person name="Riddle C."/>
            <person name="Sallet E."/>
            <person name="Samain S."/>
            <person name="Samson N."/>
            <person name="Sanders I."/>
            <person name="Saurat O."/>
            <person name="Scarpelli C."/>
            <person name="Schiex T."/>
            <person name="Segurens B."/>
            <person name="Severin A.J."/>
            <person name="Sherrier D.J."/>
            <person name="Shi R."/>
            <person name="Sims S."/>
            <person name="Singer S.R."/>
            <person name="Sinharoy S."/>
            <person name="Sterck L."/>
            <person name="Viollet A."/>
            <person name="Wang B.B."/>
            <person name="Wang K."/>
            <person name="Wang M."/>
            <person name="Wang X."/>
            <person name="Warfsmann J."/>
            <person name="Weissenbach J."/>
            <person name="White D.D."/>
            <person name="White J.D."/>
            <person name="Wiley G.B."/>
            <person name="Wincker P."/>
            <person name="Xing Y."/>
            <person name="Yang L."/>
            <person name="Yao Z."/>
            <person name="Ying F."/>
            <person name="Zhai J."/>
            <person name="Zhou L."/>
            <person name="Zuber A."/>
            <person name="Denarie J."/>
            <person name="Dixon R.A."/>
            <person name="May G.D."/>
            <person name="Schwartz D.C."/>
            <person name="Rogers J."/>
            <person name="Quetier F."/>
            <person name="Town C.D."/>
            <person name="Roe B.A."/>
        </authorList>
    </citation>
    <scope>NUCLEOTIDE SEQUENCE [LARGE SCALE GENOMIC DNA]</scope>
    <source>
        <strain evidence="3">A17</strain>
        <strain evidence="4 5">cv. Jemalong A17</strain>
    </source>
</reference>
<dbReference type="OMA" id="MARDHYH"/>
<proteinExistence type="predicted"/>
<keyword evidence="1" id="KW-0472">Membrane</keyword>
<keyword evidence="1" id="KW-1133">Transmembrane helix</keyword>
<dbReference type="EMBL" id="CM001221">
    <property type="protein sequence ID" value="AES93892.1"/>
    <property type="molecule type" value="Genomic_DNA"/>
</dbReference>
<dbReference type="PaxDb" id="3880-AES93892"/>
<feature type="signal peptide" evidence="2">
    <location>
        <begin position="1"/>
        <end position="21"/>
    </location>
</feature>
<reference evidence="4" key="3">
    <citation type="submission" date="2015-04" db="UniProtKB">
        <authorList>
            <consortium name="EnsemblPlants"/>
        </authorList>
    </citation>
    <scope>IDENTIFICATION</scope>
    <source>
        <strain evidence="4">cv. Jemalong A17</strain>
    </source>
</reference>
<feature type="transmembrane region" description="Helical" evidence="1">
    <location>
        <begin position="45"/>
        <end position="64"/>
    </location>
</feature>
<evidence type="ECO:0000313" key="5">
    <source>
        <dbReference type="Proteomes" id="UP000002051"/>
    </source>
</evidence>
<dbReference type="HOGENOM" id="CLU_192501_1_0_1"/>
<protein>
    <submittedName>
        <fullName evidence="3">Transmembrane protein, putative</fullName>
    </submittedName>
</protein>
<keyword evidence="5" id="KW-1185">Reference proteome</keyword>
<evidence type="ECO:0000256" key="2">
    <source>
        <dbReference type="SAM" id="SignalP"/>
    </source>
</evidence>
<dbReference type="PANTHER" id="PTHR34672">
    <property type="entry name" value="POLLEN-SPECIFIC ARABINOGALACTA PROTEIN BAN102"/>
    <property type="match status" value="1"/>
</dbReference>
<reference evidence="3 5" key="2">
    <citation type="journal article" date="2014" name="BMC Genomics">
        <title>An improved genome release (version Mt4.0) for the model legume Medicago truncatula.</title>
        <authorList>
            <person name="Tang H."/>
            <person name="Krishnakumar V."/>
            <person name="Bidwell S."/>
            <person name="Rosen B."/>
            <person name="Chan A."/>
            <person name="Zhou S."/>
            <person name="Gentzbittel L."/>
            <person name="Childs K.L."/>
            <person name="Yandell M."/>
            <person name="Gundlach H."/>
            <person name="Mayer K.F."/>
            <person name="Schwartz D.C."/>
            <person name="Town C.D."/>
        </authorList>
    </citation>
    <scope>GENOME REANNOTATION</scope>
    <source>
        <strain evidence="4 5">cv. Jemalong A17</strain>
    </source>
</reference>
<dbReference type="Proteomes" id="UP000002051">
    <property type="component" value="Chromosome 5"/>
</dbReference>
<evidence type="ECO:0000256" key="1">
    <source>
        <dbReference type="SAM" id="Phobius"/>
    </source>
</evidence>
<evidence type="ECO:0000313" key="4">
    <source>
        <dbReference type="EnsemblPlants" id="AES93892"/>
    </source>
</evidence>
<dbReference type="PANTHER" id="PTHR34672:SF14">
    <property type="entry name" value="ARABINOGALACTAN PROTEIN 40"/>
    <property type="match status" value="1"/>
</dbReference>
<sequence length="67" mass="7138">MKMKIVAFVVVLLAAISSVMARDHYHHHRHVHGPAPAPGPSSDAASPGSILGVSLFSFVAYYLCNHA</sequence>
<dbReference type="EnsemblPlants" id="AES93892">
    <property type="protein sequence ID" value="AES93892"/>
    <property type="gene ID" value="MTR_5g008670"/>
</dbReference>
<keyword evidence="1 3" id="KW-0812">Transmembrane</keyword>
<name>G7K7Y7_MEDTR</name>
<evidence type="ECO:0000313" key="3">
    <source>
        <dbReference type="EMBL" id="AES93892.1"/>
    </source>
</evidence>
<feature type="chain" id="PRO_5014573430" evidence="2">
    <location>
        <begin position="22"/>
        <end position="67"/>
    </location>
</feature>
<dbReference type="AlphaFoldDB" id="G7K7Y7"/>
<keyword evidence="2" id="KW-0732">Signal</keyword>
<gene>
    <name evidence="3" type="ordered locus">MTR_5g008670</name>
</gene>
<dbReference type="InterPro" id="IPR044702">
    <property type="entry name" value="AGP23/40"/>
</dbReference>
<organism evidence="3 5">
    <name type="scientific">Medicago truncatula</name>
    <name type="common">Barrel medic</name>
    <name type="synonym">Medicago tribuloides</name>
    <dbReference type="NCBI Taxonomy" id="3880"/>
    <lineage>
        <taxon>Eukaryota</taxon>
        <taxon>Viridiplantae</taxon>
        <taxon>Streptophyta</taxon>
        <taxon>Embryophyta</taxon>
        <taxon>Tracheophyta</taxon>
        <taxon>Spermatophyta</taxon>
        <taxon>Magnoliopsida</taxon>
        <taxon>eudicotyledons</taxon>
        <taxon>Gunneridae</taxon>
        <taxon>Pentapetalae</taxon>
        <taxon>rosids</taxon>
        <taxon>fabids</taxon>
        <taxon>Fabales</taxon>
        <taxon>Fabaceae</taxon>
        <taxon>Papilionoideae</taxon>
        <taxon>50 kb inversion clade</taxon>
        <taxon>NPAAA clade</taxon>
        <taxon>Hologalegina</taxon>
        <taxon>IRL clade</taxon>
        <taxon>Trifolieae</taxon>
        <taxon>Medicago</taxon>
    </lineage>
</organism>